<protein>
    <submittedName>
        <fullName evidence="2">Thioesterase domain-containing protein</fullName>
    </submittedName>
</protein>
<feature type="domain" description="Thioesterase TesA-like" evidence="1">
    <location>
        <begin position="19"/>
        <end position="260"/>
    </location>
</feature>
<accession>A0ABS4PZM3</accession>
<name>A0ABS4PZM3_9PSEU</name>
<dbReference type="RefSeq" id="WP_209667828.1">
    <property type="nucleotide sequence ID" value="NZ_JAGGMS010000001.1"/>
</dbReference>
<sequence length="263" mass="27755">MVPEPLIPLRPAGAGTPLYCVHPASGSAYSYLPLVQRLEADRPVYGIEAPGFDDEDEEALTSVEELAELYLSAIAAERPGEPIALLGWSMGGVIGYEMARRCGTPLLITVDTPVPMPEPMPTPESLLHRFAVDLTGADPFAEQRELDEALAGSAIDEDSIEDALAGLTAAGVISAELDLGTLTRRYAVHRANTIALHSYQPVGGHPGPMVTVKGTASPPDGMDWSGLCAEVTAETVPGDHYTMWQGDGLTALAAAVNRALLRT</sequence>
<dbReference type="InterPro" id="IPR001031">
    <property type="entry name" value="Thioesterase"/>
</dbReference>
<comment type="caution">
    <text evidence="2">The sequence shown here is derived from an EMBL/GenBank/DDBJ whole genome shotgun (WGS) entry which is preliminary data.</text>
</comment>
<evidence type="ECO:0000259" key="1">
    <source>
        <dbReference type="SMART" id="SM00824"/>
    </source>
</evidence>
<evidence type="ECO:0000313" key="2">
    <source>
        <dbReference type="EMBL" id="MBP2184870.1"/>
    </source>
</evidence>
<reference evidence="2 3" key="1">
    <citation type="submission" date="2021-03" db="EMBL/GenBank/DDBJ databases">
        <title>Sequencing the genomes of 1000 actinobacteria strains.</title>
        <authorList>
            <person name="Klenk H.-P."/>
        </authorList>
    </citation>
    <scope>NUCLEOTIDE SEQUENCE [LARGE SCALE GENOMIC DNA]</scope>
    <source>
        <strain evidence="2 3">DSM 45510</strain>
    </source>
</reference>
<dbReference type="SMART" id="SM00824">
    <property type="entry name" value="PKS_TE"/>
    <property type="match status" value="1"/>
</dbReference>
<evidence type="ECO:0000313" key="3">
    <source>
        <dbReference type="Proteomes" id="UP000741013"/>
    </source>
</evidence>
<dbReference type="Gene3D" id="3.40.50.1820">
    <property type="entry name" value="alpha/beta hydrolase"/>
    <property type="match status" value="1"/>
</dbReference>
<dbReference type="InterPro" id="IPR020802">
    <property type="entry name" value="TesA-like"/>
</dbReference>
<dbReference type="EMBL" id="JAGGMS010000001">
    <property type="protein sequence ID" value="MBP2184870.1"/>
    <property type="molecule type" value="Genomic_DNA"/>
</dbReference>
<gene>
    <name evidence="2" type="ORF">JOM49_006396</name>
</gene>
<dbReference type="InterPro" id="IPR029058">
    <property type="entry name" value="AB_hydrolase_fold"/>
</dbReference>
<dbReference type="Proteomes" id="UP000741013">
    <property type="component" value="Unassembled WGS sequence"/>
</dbReference>
<organism evidence="2 3">
    <name type="scientific">Amycolatopsis magusensis</name>
    <dbReference type="NCBI Taxonomy" id="882444"/>
    <lineage>
        <taxon>Bacteria</taxon>
        <taxon>Bacillati</taxon>
        <taxon>Actinomycetota</taxon>
        <taxon>Actinomycetes</taxon>
        <taxon>Pseudonocardiales</taxon>
        <taxon>Pseudonocardiaceae</taxon>
        <taxon>Amycolatopsis</taxon>
    </lineage>
</organism>
<proteinExistence type="predicted"/>
<dbReference type="Pfam" id="PF00975">
    <property type="entry name" value="Thioesterase"/>
    <property type="match status" value="1"/>
</dbReference>
<keyword evidence="3" id="KW-1185">Reference proteome</keyword>
<dbReference type="SUPFAM" id="SSF53474">
    <property type="entry name" value="alpha/beta-Hydrolases"/>
    <property type="match status" value="1"/>
</dbReference>